<comment type="catalytic activity">
    <reaction evidence="1">
        <text>[protein]-peptidylproline (omega=180) = [protein]-peptidylproline (omega=0)</text>
        <dbReference type="Rhea" id="RHEA:16237"/>
        <dbReference type="Rhea" id="RHEA-COMP:10747"/>
        <dbReference type="Rhea" id="RHEA-COMP:10748"/>
        <dbReference type="ChEBI" id="CHEBI:83833"/>
        <dbReference type="ChEBI" id="CHEBI:83834"/>
        <dbReference type="EC" id="5.2.1.8"/>
    </reaction>
</comment>
<dbReference type="OrthoDB" id="9769613at2"/>
<proteinExistence type="inferred from homology"/>
<evidence type="ECO:0000256" key="5">
    <source>
        <dbReference type="PROSITE-ProRule" id="PRU00278"/>
    </source>
</evidence>
<dbReference type="EMBL" id="MPRJ01000108">
    <property type="protein sequence ID" value="OOZ34507.1"/>
    <property type="molecule type" value="Genomic_DNA"/>
</dbReference>
<evidence type="ECO:0000313" key="8">
    <source>
        <dbReference type="Proteomes" id="UP000190896"/>
    </source>
</evidence>
<evidence type="ECO:0000259" key="6">
    <source>
        <dbReference type="PROSITE" id="PS50198"/>
    </source>
</evidence>
<accession>A0A1T2KNR0</accession>
<feature type="domain" description="PpiC" evidence="6">
    <location>
        <begin position="145"/>
        <end position="247"/>
    </location>
</feature>
<dbReference type="InterPro" id="IPR014282">
    <property type="entry name" value="Nitrogen_fix_NifM"/>
</dbReference>
<dbReference type="InterPro" id="IPR027304">
    <property type="entry name" value="Trigger_fact/SurA_dom_sf"/>
</dbReference>
<dbReference type="Gene3D" id="3.10.50.40">
    <property type="match status" value="1"/>
</dbReference>
<keyword evidence="4 5" id="KW-0697">Rotamase</keyword>
<dbReference type="Pfam" id="PF00639">
    <property type="entry name" value="Rotamase"/>
    <property type="match status" value="1"/>
</dbReference>
<dbReference type="AlphaFoldDB" id="A0A1T2KNR0"/>
<dbReference type="SUPFAM" id="SSF109998">
    <property type="entry name" value="Triger factor/SurA peptide-binding domain-like"/>
    <property type="match status" value="1"/>
</dbReference>
<dbReference type="InterPro" id="IPR050245">
    <property type="entry name" value="PrsA_foldase"/>
</dbReference>
<dbReference type="Proteomes" id="UP000190896">
    <property type="component" value="Unassembled WGS sequence"/>
</dbReference>
<dbReference type="SUPFAM" id="SSF54534">
    <property type="entry name" value="FKBP-like"/>
    <property type="match status" value="1"/>
</dbReference>
<name>A0A1T2KNR0_9GAMM</name>
<evidence type="ECO:0000256" key="4">
    <source>
        <dbReference type="ARBA" id="ARBA00023110"/>
    </source>
</evidence>
<dbReference type="PANTHER" id="PTHR47245">
    <property type="entry name" value="PEPTIDYLPROLYL ISOMERASE"/>
    <property type="match status" value="1"/>
</dbReference>
<dbReference type="InterPro" id="IPR000297">
    <property type="entry name" value="PPIase_PpiC"/>
</dbReference>
<dbReference type="GO" id="GO:0003755">
    <property type="term" value="F:peptidyl-prolyl cis-trans isomerase activity"/>
    <property type="evidence" value="ECO:0007669"/>
    <property type="project" value="UniProtKB-KW"/>
</dbReference>
<keyword evidence="5" id="KW-0413">Isomerase</keyword>
<evidence type="ECO:0000313" key="7">
    <source>
        <dbReference type="EMBL" id="OOZ34507.1"/>
    </source>
</evidence>
<sequence length="289" mass="33230">MVLSDQHSKTSPEFNYHLLRNALERFGRNLGQLESDEFQQIYAKASKSFELESLVLESLEAKSVVISDQQLDKSVEEVASRYSSREEFLQDLEANDLDEESLRIALYRELMFDSVMQLVAANSSAVSDIDVHLFYAMHHECFEVPETRQARHILITVNPDFPENSPAASHERLEQIVEKLGGRVNRFPEFAKRYSECPTAMEGGKLGDVKHGQLYPELDVMLFSMQENEISPIVESEMGFHILLCEKIKPSKRVPISKVKTQIREILEQRHRRNCQKDWLASLENISNA</sequence>
<evidence type="ECO:0000256" key="2">
    <source>
        <dbReference type="ARBA" id="ARBA00007656"/>
    </source>
</evidence>
<comment type="similarity">
    <text evidence="2">Belongs to the PpiC/parvulin rotamase family.</text>
</comment>
<dbReference type="InterPro" id="IPR046357">
    <property type="entry name" value="PPIase_dom_sf"/>
</dbReference>
<keyword evidence="8" id="KW-1185">Reference proteome</keyword>
<dbReference type="EC" id="5.2.1.8" evidence="3"/>
<reference evidence="7 8" key="1">
    <citation type="submission" date="2016-11" db="EMBL/GenBank/DDBJ databases">
        <title>Mixed transmission modes and dynamic genome evolution in an obligate animal-bacterial symbiosis.</title>
        <authorList>
            <person name="Russell S.L."/>
            <person name="Corbett-Detig R.B."/>
            <person name="Cavanaugh C.M."/>
        </authorList>
    </citation>
    <scope>NUCLEOTIDE SEQUENCE [LARGE SCALE GENOMIC DNA]</scope>
    <source>
        <strain evidence="7">Se-Cadez</strain>
    </source>
</reference>
<evidence type="ECO:0000256" key="1">
    <source>
        <dbReference type="ARBA" id="ARBA00000971"/>
    </source>
</evidence>
<protein>
    <recommendedName>
        <fullName evidence="3">peptidylprolyl isomerase</fullName>
        <ecNumber evidence="3">5.2.1.8</ecNumber>
    </recommendedName>
</protein>
<gene>
    <name evidence="7" type="ORF">BOW51_12035</name>
</gene>
<comment type="caution">
    <text evidence="7">The sequence shown here is derived from an EMBL/GenBank/DDBJ whole genome shotgun (WGS) entry which is preliminary data.</text>
</comment>
<organism evidence="7 8">
    <name type="scientific">Solemya velesiana gill symbiont</name>
    <dbReference type="NCBI Taxonomy" id="1918948"/>
    <lineage>
        <taxon>Bacteria</taxon>
        <taxon>Pseudomonadati</taxon>
        <taxon>Pseudomonadota</taxon>
        <taxon>Gammaproteobacteria</taxon>
        <taxon>sulfur-oxidizing symbionts</taxon>
    </lineage>
</organism>
<evidence type="ECO:0000256" key="3">
    <source>
        <dbReference type="ARBA" id="ARBA00013194"/>
    </source>
</evidence>
<dbReference type="PROSITE" id="PS50198">
    <property type="entry name" value="PPIC_PPIASE_2"/>
    <property type="match status" value="1"/>
</dbReference>
<dbReference type="PANTHER" id="PTHR47245:SF2">
    <property type="entry name" value="PEPTIDYL-PROLYL CIS-TRANS ISOMERASE HP_0175-RELATED"/>
    <property type="match status" value="1"/>
</dbReference>
<dbReference type="NCBIfam" id="TIGR02933">
    <property type="entry name" value="nifM_nitrog"/>
    <property type="match status" value="1"/>
</dbReference>